<accession>A0A804JNL1</accession>
<keyword evidence="2" id="KW-1185">Reference proteome</keyword>
<dbReference type="AlphaFoldDB" id="A0A804JNL1"/>
<dbReference type="InParanoid" id="A0A804JNL1"/>
<protein>
    <submittedName>
        <fullName evidence="1">Uncharacterized protein</fullName>
    </submittedName>
</protein>
<reference evidence="1" key="1">
    <citation type="submission" date="2021-05" db="UniProtKB">
        <authorList>
            <consortium name="EnsemblPlants"/>
        </authorList>
    </citation>
    <scope>IDENTIFICATION</scope>
    <source>
        <strain evidence="1">subsp. malaccensis</strain>
    </source>
</reference>
<organism evidence="1 2">
    <name type="scientific">Musa acuminata subsp. malaccensis</name>
    <name type="common">Wild banana</name>
    <name type="synonym">Musa malaccensis</name>
    <dbReference type="NCBI Taxonomy" id="214687"/>
    <lineage>
        <taxon>Eukaryota</taxon>
        <taxon>Viridiplantae</taxon>
        <taxon>Streptophyta</taxon>
        <taxon>Embryophyta</taxon>
        <taxon>Tracheophyta</taxon>
        <taxon>Spermatophyta</taxon>
        <taxon>Magnoliopsida</taxon>
        <taxon>Liliopsida</taxon>
        <taxon>Zingiberales</taxon>
        <taxon>Musaceae</taxon>
        <taxon>Musa</taxon>
    </lineage>
</organism>
<sequence length="42" mass="4748">MASRPPEKSIYLENEKEGVRVGFHVESNTTGDVCFDEGRLSY</sequence>
<proteinExistence type="predicted"/>
<name>A0A804JNL1_MUSAM</name>
<dbReference type="EnsemblPlants" id="Ma06_t34320.1">
    <property type="protein sequence ID" value="Ma06_p34320.1"/>
    <property type="gene ID" value="Ma06_g34320"/>
</dbReference>
<evidence type="ECO:0000313" key="1">
    <source>
        <dbReference type="EnsemblPlants" id="Ma06_p34320.1"/>
    </source>
</evidence>
<dbReference type="Gramene" id="Ma06_t34320.1">
    <property type="protein sequence ID" value="Ma06_p34320.1"/>
    <property type="gene ID" value="Ma06_g34320"/>
</dbReference>
<dbReference type="Proteomes" id="UP000012960">
    <property type="component" value="Unplaced"/>
</dbReference>
<evidence type="ECO:0000313" key="2">
    <source>
        <dbReference type="Proteomes" id="UP000012960"/>
    </source>
</evidence>